<evidence type="ECO:0000313" key="3">
    <source>
        <dbReference type="Proteomes" id="UP000198784"/>
    </source>
</evidence>
<dbReference type="RefSeq" id="WP_090505383.1">
    <property type="nucleotide sequence ID" value="NZ_FOWX01000041.1"/>
</dbReference>
<name>A0A1I5WLT1_9PSED</name>
<feature type="domain" description="YjiS-like" evidence="1">
    <location>
        <begin position="27"/>
        <end position="62"/>
    </location>
</feature>
<gene>
    <name evidence="2" type="ORF">SAMN05216190_1419</name>
</gene>
<dbReference type="InterPro" id="IPR009506">
    <property type="entry name" value="YjiS-like"/>
</dbReference>
<keyword evidence="3" id="KW-1185">Reference proteome</keyword>
<reference evidence="3" key="1">
    <citation type="submission" date="2016-10" db="EMBL/GenBank/DDBJ databases">
        <authorList>
            <person name="Varghese N."/>
            <person name="Submissions S."/>
        </authorList>
    </citation>
    <scope>NUCLEOTIDE SEQUENCE [LARGE SCALE GENOMIC DNA]</scope>
    <source>
        <strain evidence="3">DSM 17834</strain>
    </source>
</reference>
<proteinExistence type="predicted"/>
<protein>
    <submittedName>
        <fullName evidence="2">Uncharacterized conserved protein YjiS, DUF1127 family</fullName>
    </submittedName>
</protein>
<dbReference type="Pfam" id="PF06568">
    <property type="entry name" value="YjiS-like"/>
    <property type="match status" value="1"/>
</dbReference>
<dbReference type="EMBL" id="FOWX01000041">
    <property type="protein sequence ID" value="SFQ20547.1"/>
    <property type="molecule type" value="Genomic_DNA"/>
</dbReference>
<evidence type="ECO:0000313" key="2">
    <source>
        <dbReference type="EMBL" id="SFQ20547.1"/>
    </source>
</evidence>
<organism evidence="2 3">
    <name type="scientific">Pseudomonas borbori</name>
    <dbReference type="NCBI Taxonomy" id="289003"/>
    <lineage>
        <taxon>Bacteria</taxon>
        <taxon>Pseudomonadati</taxon>
        <taxon>Pseudomonadota</taxon>
        <taxon>Gammaproteobacteria</taxon>
        <taxon>Pseudomonadales</taxon>
        <taxon>Pseudomonadaceae</taxon>
        <taxon>Pseudomonas</taxon>
    </lineage>
</organism>
<evidence type="ECO:0000259" key="1">
    <source>
        <dbReference type="Pfam" id="PF06568"/>
    </source>
</evidence>
<dbReference type="AlphaFoldDB" id="A0A1I5WLT1"/>
<dbReference type="STRING" id="289003.SAMN05216190_1419"/>
<accession>A0A1I5WLT1</accession>
<sequence>MKGQKGYAIVSVWPRQAVSLGALARALWRRLKRWHELARQRRQLAALSDAALKDLGLSRADALQEVDRPFWDDPLAQSRGK</sequence>
<dbReference type="Proteomes" id="UP000198784">
    <property type="component" value="Unassembled WGS sequence"/>
</dbReference>